<feature type="region of interest" description="Disordered" evidence="9">
    <location>
        <begin position="3665"/>
        <end position="3691"/>
    </location>
</feature>
<dbReference type="InterPro" id="IPR021891">
    <property type="entry name" value="Telomerase_RBD"/>
</dbReference>
<sequence length="4639" mass="508357">MHAGQKPPVQDREAGEKTAGSGNGGSEAGPGEARLNSQVEREHAEQEHGVEGQDAENRNETSRLDRVKSCWQDQEKLLRPTARTRRVQEQLQDALGVPVCTLGLYCLRFAYRWNLPELFYFPEVATPLPGSLPLGSHREPKSPALYRRAPFLADPEKSEREKRLGRYVEGKTFVQNGENEKEFSGGEVSLVAASKASSEYFPAPTHQQTSTRKYDCLSCRRTLRSPERAHSGGERIVVDTDGREGGGGAEEEEDTARRDEKEGEKPDEKGDKEKRSEERGLPRSGGQGNEADEMPDRLTAVFKPEGRQGWEVDHLISLLRTTLLIEDTGLLLRHRTSGADTVLTSQQAPSHRATGPASSPTSRGCEASSVIPRVFEFPSQDACVDATVAQVALREHQRRGEWGPFPSAFSLHRSVLTAGFSTHSAPSGSPGPSCSRQSILRQTHPISAQPACAPASLSSLPASCTFPTSSTPGSSSRPSFPRFSPDVAARGACISEASASLSPSSLSASSSFCPRSFPSPTGFSVPSLRSVSSAYSSAIPAIVSPCSLSTSRPLGCLPTVSMHSWNGVNLFLKTPAWQRLYERIGSRLMTHLLTFTCMFVDSRQFSLGAAPSQTWPALALRSPACFSPLASHAASRRPSPGGSDARLGSERGDSETTKKGRTREESDEGEGNEDECDREIRRQTSDGSTDSGRRQTGEKRWGRLREEKNTRNGEKELGKKKRESRLVARDPNGQEATVEKEAKGRKRCRGRSRGERRKKKLQCKQAESCATDSRPPPHLSRTDGSSHPSVCLPCGALTSQSFISPSSPACAFPSSPQAASFPPATASCSTAGAASPRSDTPQGASRVRAAATNSESLEVEERKPRNASNLHKASAETGCANASPSQDLSSLRQGHQPSVKQNKEEHPRGEGAKANAAFKEKAGAKEGKVNPARSLYIQISGEPLTQARLCELRHIHCLASRAAARQRVRNRNAKQARQRGGDGSESEATGTVDREFGVPGAGRHEEEKKKGTLGPLGEAEEGEDRQGRDGDETQTHTREGQKETPGLEGGGNRGGHATGRESGEGNLETENRGHRVSANSREKATSRSPSPSSPRPDATVPGEVEREKEMDGCKSRRDRRRLMALLRRRRRLATREAKRRSHLHRRLRSSGTSPSLALFSHKRETSPLFLNTQSSRQPGVRPSNLRLPRQLICHHSSFNKEGGLPSYALMSTLALRSAQRAATGRSKGEAKHAETTADGGRGGEPNCVSPTRRKRRCEKLLKEATSQRDDKEDVKEKNRGGEDCGDGGIEARILTKFVLFSPLLFTPLTSAFGRCRGAAKVARAIGERTRETREVLGALRRRLRQMRTNGNGNAQQRIEGETENATGALSAQPQVAHGNEHRSDEEQKNRTRIRQREAKEAENEEKNEIEMEKKMLKHVRQRLTKSVAFKSALSRWLLKGFKELLARYSRCDFLRLLRRHCPAKRPRRGNSSLSCRGDCSLSSRGSGSSSPASLPNNVRFASSRGPRVSAHSIDASGSAPSPLFSPPPSAPSSPSSPLPSLPSHPASLSSSRCERLAVLRLETPPDRVIAFLLAALRRIVPPQLLGGQRNFRLFLKRAKQFALLNSRESVTLHMLLHSMKMRPYTALASRSARRQSRSRTVHAQNWEPSRKANVRRVGRMRNALQRVQKAGETLETETERERATATPSSRERRKGRERWKRSARTEKGNETNHQWRGVKARGVHDFKEGRKMEVKEKARGRLQEVFLSRIVFFLFTQLVIPLLRQHFYVTEAEPSAHRMRFFRKIAWLAVEQQAALSLHRSCFAHLDSRGEAEERRAVRGLAENAAVFSAPASPEGSVLKPGASLSKRHVRSRAAEKQRPAGGPKETQETAKKGTRSLEKAEKHGGLRRTRLSLGSSEGSEEGPGARDEDKEERRERDRAKRRRDEVSSREAEKGGKRRRHERREETEAVFERSERRENPEEVEGGRGVDGGVWAHTGRQSDKNEEDENDDWLAQEIEDYVNPEILARVQEVSSVPTVRFLPKARGCRPLVNLSQPHSGVLLAHLLSAALERMENKAKEDRERRQAARQRRLKVLRDAGAFCLLFGDTWAVAGGSGDAVGDLQAAARTGRRETEERRPEAGETGRQQGEEDGERAGKQLRKRVVQMVLRNVLRAANREMGKGSMESIGKGGIEDEKQLLARLPVIASSFLFDSLPSPLPPPFPSQSYAHFVRQRLGAFLASLSARQLHARHPPFVSSSSALRSRLSSSSSSSPFLHCFSSFHRLSSRSHVCDTTRRSANRAGTVRSFSLRGASFPALRRGLVSDRRAAAASQRPPGSSSVSSARRSSSPAVSALSSPSVSRPSTFAPRAPLSLNSLTSPIRSSLAALCRFHPSVLGCSVLSFSDVHRRLLAWWSFYLRSFKKVEQLVARLGPRARVRRVSFSQIFCVVGDLQACYEGLTHAELLRSVQRALARANVQKMHVLKLYKRVVSPPVRERARVRGGRAASRERRNRRQGRAAHMERAETRRPGRLREQSRASDEDGNEANVHTEDAPCKDAPWRGREESRGGRGREARGDREERETEARGSGGRGKGEARETGGGRVAETRRDSKQREGEREENELKKTRGAEGTEGGEGKEEERNVKRVTGAARFRQTETAHFVSIGRVDEVAVPARDGRQPLLATLLLPAGRDKRRQETAETSVSTGALSRARAGHHVRVESARLSSRATTAVRMDATSSSRSWSMSFSSSSKPPDSRSLPACIEWSSFDSSFSASLPSSSSFSCAAPFPEPNSRVSPPDAAAVFRRRLLRGSSSGGVVLVSDSNQRLMLDSRELLLSVRLLLRHHRIRFCQRRQPFHYSPAHPPGFPPVHGGGRHGAALEAAADPPGDKRTGGSDPLSQRAFGTQEEAAKRSGEPCSTRETDGEPEGARQRLSLGREDGKAGPNLGAKDWHQARGGQPAVGSEGRAWSTEGVRGGQKEECPGRERERREEAKGVYRQTIGIPQGSNISGLLCALFYADRDARPEVQALLRGEDTSHRAGSLQLFARPSAVETDAGEALHASVGSAKKSGDEDRETNRLGAVEDARRFGSEEKKSRRETEERDKRGGGDRKHAERRDVFFRHVGPLILEVARKTRVEAIRAHTTSCGLPVSSDSTPSCPFSTSSSSLSSPAACTSSSLSLCSPSHSPPSSSLSLSPSPSPPTASSSSSSPSSSSSQASFCRLRRSEREALHALERELSRLVWPPLLMRWVDDFLFLSPSRAAAEAFLSLLLEKNVWGKNVNRQKLKTDLFAGSWSSTAAAFQKRSGERNQAEADAPRTPSAAFSAASPGTQSERDAVREVAARCEREAQECLTRLRSCRWKSETNWGPGQNLGRINEEIKSETEFSGAVGDQTKGLGRSDAGDMTVGRRKRTRPEEGSTPFAKKTEARKKIKRDTSSVERKVKTPSPSPTYSSLQIYPPLSSHSFASSSSFSSSLSSQPSSSSASSLSSSSSPCASASAPSGSGPCWAGVRFAFDVQRRGFCVLPLLRRDVTPDVESSGSLSEARERGRRANKETLGDTSVQSSIRDSLALQRGKRAFLGRGATANGAEFMAEMLEQRLLGHLAMRLGTTRVFVDLRLNSPEAACRNVYVVVKTAFLKLRCGLERIAKEFAGFLRPAYILDLCMRLIDAVLSYTRQPIPFQWRSSPTASFSKGVSPSSRSLSVSPSTSSSRSLSVSPTVFEARGEIRGLSSRTFQQLLRLVCFNAAASVFRGFQSSKKSRTVTQACGRKGARYSQSREGKPHSSIKGTTSRRRVEALCSHCAELSATTSAPCFSILSSLPPSVERLASSVSLCHLPSTPSASACPAPSPQKSPHSASSPLSSDSQSLPFSASDHPGRPLLSAAAAAHAAGVPAQTSHSQKAPFRGEETCKCAHAMPGRTLEEDAMENTVNDEDGVCLSSDSRLNATVLLSDRQDLSSRACKPQIAMDVHASAPAWRGSPVSNPVRGWEEARDDETGRKQEDGFSKVMGEEREACRENDEKENALSSASLVGAIQVPRVERRGRQAERDRGRETGATDEEGCDAQRRRDEAESEGGTGKGGQERRDGSESADEQDTGEAEVGKGGEERGTTAEVEQEEGMEPKQGKRRHLDEAHSSNKRQSHDGLLSHKGAAFTDEEGESFKRCCMRCGHVFEISKSSETSPGNARCVEGERGLQKNREKVKALPFPSRSLSTQGKTKGQKAAEQKKQSFSACFAFFASKAKLAEVAVELRRQGRAGREPLRQRMQPGITTKLVRGTKRRKTGKKRSEKMDENTDTQVDKMKKKSQEEETETTSKEKTEKNRVQETQTLQDKTGQEEETEEKNTDKPKEAPHNFEAEAGRQSHTWEPCETAAERISSDENPRGTGMEVAAVDLENRIYSDSSRPSQETTLGLMDQKKRHKSGKAVDAKAPQREAGKATDSGDALHVQRMREGLAVRFSGSSQDARRMRWRRQSAETFACTQKRGRTSEQKLQDVGGSERAAVTALRGQEKGQEEKGEGEDEGSRQENAEKEDDAKEDGEKEDGEKEDGNEPCSVETKPVPVLPEAVHETRRQSASSCTSFLTKRDGLSPGFSCEDGRSFSSRSATQKALLEEAVRAYLCAQQVEKEEGDRGRGWPPVMRVASRKSAKRRRSKSTAAKMTPRD</sequence>
<feature type="region of interest" description="Disordered" evidence="9">
    <location>
        <begin position="2671"/>
        <end position="2714"/>
    </location>
</feature>
<keyword evidence="2 7" id="KW-0548">Nucleotidyltransferase</keyword>
<feature type="compositionally biased region" description="Basic and acidic residues" evidence="9">
    <location>
        <begin position="3964"/>
        <end position="4000"/>
    </location>
</feature>
<accession>S8FBR2</accession>
<feature type="compositionally biased region" description="Basic residues" evidence="9">
    <location>
        <begin position="1691"/>
        <end position="1702"/>
    </location>
</feature>
<feature type="compositionally biased region" description="Basic residues" evidence="9">
    <location>
        <begin position="964"/>
        <end position="977"/>
    </location>
</feature>
<feature type="compositionally biased region" description="Acidic residues" evidence="9">
    <location>
        <begin position="4066"/>
        <end position="4075"/>
    </location>
</feature>
<feature type="coiled-coil region" evidence="8">
    <location>
        <begin position="2043"/>
        <end position="2070"/>
    </location>
</feature>
<comment type="subcellular location">
    <subcellularLocation>
        <location evidence="7">Nucleus</location>
    </subcellularLocation>
    <subcellularLocation>
        <location evidence="7">Chromosome</location>
        <location evidence="7">Telomere</location>
    </subcellularLocation>
</comment>
<proteinExistence type="inferred from homology"/>
<feature type="compositionally biased region" description="Basic and acidic residues" evidence="9">
    <location>
        <begin position="3046"/>
        <end position="3090"/>
    </location>
</feature>
<dbReference type="InterPro" id="IPR003545">
    <property type="entry name" value="Telomerase_RT"/>
</dbReference>
<feature type="compositionally biased region" description="Basic and acidic residues" evidence="9">
    <location>
        <begin position="2886"/>
        <end position="2919"/>
    </location>
</feature>
<feature type="region of interest" description="Disordered" evidence="9">
    <location>
        <begin position="3953"/>
        <end position="4128"/>
    </location>
</feature>
<feature type="compositionally biased region" description="Basic and acidic residues" evidence="9">
    <location>
        <begin position="4318"/>
        <end position="4337"/>
    </location>
</feature>
<feature type="region of interest" description="Disordered" evidence="9">
    <location>
        <begin position="3279"/>
        <end position="3316"/>
    </location>
</feature>
<keyword evidence="3 7" id="KW-0479">Metal-binding</keyword>
<feature type="region of interest" description="Disordered" evidence="9">
    <location>
        <begin position="3446"/>
        <end position="3481"/>
    </location>
</feature>
<feature type="compositionally biased region" description="Basic and acidic residues" evidence="9">
    <location>
        <begin position="992"/>
        <end position="1010"/>
    </location>
</feature>
<evidence type="ECO:0000256" key="2">
    <source>
        <dbReference type="ARBA" id="ARBA00022695"/>
    </source>
</evidence>
<feature type="compositionally biased region" description="Basic and acidic residues" evidence="9">
    <location>
        <begin position="1943"/>
        <end position="1967"/>
    </location>
</feature>
<feature type="region of interest" description="Disordered" evidence="9">
    <location>
        <begin position="2835"/>
        <end position="2970"/>
    </location>
</feature>
<dbReference type="GO" id="GO:0000781">
    <property type="term" value="C:chromosome, telomeric region"/>
    <property type="evidence" value="ECO:0007669"/>
    <property type="project" value="UniProtKB-SubCell"/>
</dbReference>
<feature type="compositionally biased region" description="Basic and acidic residues" evidence="9">
    <location>
        <begin position="3282"/>
        <end position="3293"/>
    </location>
</feature>
<comment type="function">
    <text evidence="7">Telomerase is a ribonucleoprotein enzyme essential for the replication of chromosome termini in most eukaryotes. It elongates telomeres. It is a reverse transcriptase that adds simple sequence repeats to chromosome ends by copying a template sequence within the RNA component of the enzyme.</text>
</comment>
<feature type="compositionally biased region" description="Basic and acidic residues" evidence="9">
    <location>
        <begin position="1024"/>
        <end position="1042"/>
    </location>
</feature>
<feature type="compositionally biased region" description="Basic residues" evidence="9">
    <location>
        <begin position="4252"/>
        <end position="4264"/>
    </location>
</feature>
<feature type="region of interest" description="Disordered" evidence="9">
    <location>
        <begin position="1830"/>
        <end position="1989"/>
    </location>
</feature>
<feature type="compositionally biased region" description="Basic and acidic residues" evidence="9">
    <location>
        <begin position="691"/>
        <end position="717"/>
    </location>
</feature>
<feature type="region of interest" description="Disordered" evidence="9">
    <location>
        <begin position="342"/>
        <end position="365"/>
    </location>
</feature>
<feature type="compositionally biased region" description="Basic and acidic residues" evidence="9">
    <location>
        <begin position="1103"/>
        <end position="1115"/>
    </location>
</feature>
<feature type="compositionally biased region" description="Basic and acidic residues" evidence="9">
    <location>
        <begin position="39"/>
        <end position="65"/>
    </location>
</feature>
<feature type="region of interest" description="Disordered" evidence="9">
    <location>
        <begin position="805"/>
        <end position="928"/>
    </location>
</feature>
<feature type="region of interest" description="Disordered" evidence="9">
    <location>
        <begin position="3819"/>
        <end position="3855"/>
    </location>
</feature>
<feature type="compositionally biased region" description="Basic and acidic residues" evidence="9">
    <location>
        <begin position="2498"/>
        <end position="2519"/>
    </location>
</feature>
<keyword evidence="1 7" id="KW-0808">Transferase</keyword>
<dbReference type="EC" id="2.7.7.49" evidence="7"/>
<feature type="compositionally biased region" description="Basic and acidic residues" evidence="9">
    <location>
        <begin position="918"/>
        <end position="928"/>
    </location>
</feature>
<feature type="region of interest" description="Disordered" evidence="9">
    <location>
        <begin position="3034"/>
        <end position="3090"/>
    </location>
</feature>
<dbReference type="GeneID" id="7897151"/>
<feature type="region of interest" description="Disordered" evidence="9">
    <location>
        <begin position="1668"/>
        <end position="1713"/>
    </location>
</feature>
<feature type="compositionally biased region" description="Basic and acidic residues" evidence="9">
    <location>
        <begin position="1258"/>
        <end position="1282"/>
    </location>
</feature>
<dbReference type="RefSeq" id="XP_018638427.1">
    <property type="nucleotide sequence ID" value="XM_018779478.1"/>
</dbReference>
<dbReference type="Proteomes" id="UP000001529">
    <property type="component" value="Chromosome Ib"/>
</dbReference>
<feature type="compositionally biased region" description="Basic and acidic residues" evidence="9">
    <location>
        <begin position="1866"/>
        <end position="1885"/>
    </location>
</feature>
<feature type="compositionally biased region" description="Basic and acidic residues" evidence="9">
    <location>
        <begin position="901"/>
        <end position="911"/>
    </location>
</feature>
<dbReference type="PANTHER" id="PTHR12066">
    <property type="entry name" value="TELOMERASE REVERSE TRANSCRIPTASE"/>
    <property type="match status" value="1"/>
</dbReference>
<dbReference type="VEuPathDB" id="ToxoDB:TGME49_209650"/>
<dbReference type="EMBL" id="CM002035">
    <property type="protein sequence ID" value="EPT32297.1"/>
    <property type="molecule type" value="Genomic_DNA"/>
</dbReference>
<evidence type="ECO:0000256" key="1">
    <source>
        <dbReference type="ARBA" id="ARBA00022679"/>
    </source>
</evidence>
<comment type="similarity">
    <text evidence="7">Belongs to the reverse transcriptase family. Telomerase subfamily.</text>
</comment>
<feature type="region of interest" description="Disordered" evidence="9">
    <location>
        <begin position="4600"/>
        <end position="4639"/>
    </location>
</feature>
<feature type="region of interest" description="Disordered" evidence="9">
    <location>
        <begin position="3511"/>
        <end position="3538"/>
    </location>
</feature>
<dbReference type="OrthoDB" id="289721at2759"/>
<feature type="compositionally biased region" description="Low complexity" evidence="9">
    <location>
        <begin position="2317"/>
        <end position="2343"/>
    </location>
</feature>
<keyword evidence="7" id="KW-0539">Nucleus</keyword>
<feature type="region of interest" description="Disordered" evidence="9">
    <location>
        <begin position="2103"/>
        <end position="2138"/>
    </location>
</feature>
<feature type="compositionally biased region" description="Basic residues" evidence="9">
    <location>
        <begin position="743"/>
        <end position="762"/>
    </location>
</feature>
<feature type="compositionally biased region" description="Basic and acidic residues" evidence="9">
    <location>
        <begin position="2527"/>
        <end position="2564"/>
    </location>
</feature>
<organism evidence="11 12">
    <name type="scientific">Toxoplasma gondii (strain ATCC 50611 / Me49)</name>
    <dbReference type="NCBI Taxonomy" id="508771"/>
    <lineage>
        <taxon>Eukaryota</taxon>
        <taxon>Sar</taxon>
        <taxon>Alveolata</taxon>
        <taxon>Apicomplexa</taxon>
        <taxon>Conoidasida</taxon>
        <taxon>Coccidia</taxon>
        <taxon>Eucoccidiorida</taxon>
        <taxon>Eimeriorina</taxon>
        <taxon>Sarcocystidae</taxon>
        <taxon>Toxoplasma</taxon>
    </lineage>
</organism>
<gene>
    <name evidence="11" type="ORF">TGME49_209650</name>
</gene>
<feature type="region of interest" description="Disordered" evidence="9">
    <location>
        <begin position="3165"/>
        <end position="3194"/>
    </location>
</feature>
<feature type="compositionally biased region" description="Basic and acidic residues" evidence="9">
    <location>
        <begin position="2954"/>
        <end position="2970"/>
    </location>
</feature>
<feature type="compositionally biased region" description="Acidic residues" evidence="9">
    <location>
        <begin position="665"/>
        <end position="677"/>
    </location>
</feature>
<dbReference type="GO" id="GO:0000333">
    <property type="term" value="C:telomerase catalytic core complex"/>
    <property type="evidence" value="ECO:0007669"/>
    <property type="project" value="TreeGrafter"/>
</dbReference>
<feature type="compositionally biased region" description="Basic and acidic residues" evidence="9">
    <location>
        <begin position="4600"/>
        <end position="4609"/>
    </location>
</feature>
<feature type="compositionally biased region" description="Polar residues" evidence="9">
    <location>
        <begin position="4549"/>
        <end position="4558"/>
    </location>
</feature>
<feature type="compositionally biased region" description="Basic and acidic residues" evidence="9">
    <location>
        <begin position="647"/>
        <end position="664"/>
    </location>
</feature>
<evidence type="ECO:0000256" key="8">
    <source>
        <dbReference type="SAM" id="Coils"/>
    </source>
</evidence>
<feature type="region of interest" description="Disordered" evidence="9">
    <location>
        <begin position="4180"/>
        <end position="4201"/>
    </location>
</feature>
<feature type="compositionally biased region" description="Basic and acidic residues" evidence="9">
    <location>
        <begin position="1904"/>
        <end position="1935"/>
    </location>
</feature>
<feature type="region of interest" description="Disordered" evidence="9">
    <location>
        <begin position="3362"/>
        <end position="3433"/>
    </location>
</feature>
<feature type="compositionally biased region" description="Low complexity" evidence="9">
    <location>
        <begin position="805"/>
        <end position="836"/>
    </location>
</feature>
<dbReference type="GO" id="GO:0046872">
    <property type="term" value="F:metal ion binding"/>
    <property type="evidence" value="ECO:0007669"/>
    <property type="project" value="UniProtKB-KW"/>
</dbReference>
<feature type="compositionally biased region" description="Basic and acidic residues" evidence="9">
    <location>
        <begin position="4400"/>
        <end position="4413"/>
    </location>
</feature>
<feature type="region of interest" description="Disordered" evidence="9">
    <location>
        <begin position="225"/>
        <end position="295"/>
    </location>
</feature>
<feature type="compositionally biased region" description="Basic and acidic residues" evidence="9">
    <location>
        <begin position="2109"/>
        <end position="2122"/>
    </location>
</feature>
<feature type="region of interest" description="Disordered" evidence="9">
    <location>
        <begin position="1"/>
        <end position="65"/>
    </location>
</feature>
<dbReference type="SMART" id="SM00975">
    <property type="entry name" value="Telomerase_RBD"/>
    <property type="match status" value="1"/>
</dbReference>
<feature type="region of interest" description="Disordered" evidence="9">
    <location>
        <begin position="631"/>
        <end position="791"/>
    </location>
</feature>
<feature type="compositionally biased region" description="Polar residues" evidence="9">
    <location>
        <begin position="880"/>
        <end position="900"/>
    </location>
</feature>
<feature type="region of interest" description="Disordered" evidence="9">
    <location>
        <begin position="4153"/>
        <end position="4172"/>
    </location>
</feature>
<feature type="compositionally biased region" description="Basic and acidic residues" evidence="9">
    <location>
        <begin position="3521"/>
        <end position="3534"/>
    </location>
</feature>
<feature type="compositionally biased region" description="Basic and acidic residues" evidence="9">
    <location>
        <begin position="4015"/>
        <end position="4032"/>
    </location>
</feature>
<evidence type="ECO:0000256" key="7">
    <source>
        <dbReference type="RuleBase" id="RU365061"/>
    </source>
</evidence>
<keyword evidence="4 7" id="KW-0460">Magnesium</keyword>
<evidence type="ECO:0000259" key="10">
    <source>
        <dbReference type="SMART" id="SM00975"/>
    </source>
</evidence>
<keyword evidence="7" id="KW-0779">Telomere</keyword>
<feature type="compositionally biased region" description="Basic and acidic residues" evidence="9">
    <location>
        <begin position="3411"/>
        <end position="3420"/>
    </location>
</feature>
<feature type="compositionally biased region" description="Basic and acidic residues" evidence="9">
    <location>
        <begin position="4484"/>
        <end position="4505"/>
    </location>
</feature>
<feature type="compositionally biased region" description="Low complexity" evidence="9">
    <location>
        <begin position="3672"/>
        <end position="3691"/>
    </location>
</feature>
<feature type="compositionally biased region" description="Low complexity" evidence="9">
    <location>
        <begin position="4630"/>
        <end position="4639"/>
    </location>
</feature>
<feature type="compositionally biased region" description="Basic and acidic residues" evidence="9">
    <location>
        <begin position="255"/>
        <end position="281"/>
    </location>
</feature>
<feature type="region of interest" description="Disordered" evidence="9">
    <location>
        <begin position="2305"/>
        <end position="2344"/>
    </location>
</feature>
<feature type="region of interest" description="Disordered" evidence="9">
    <location>
        <begin position="1220"/>
        <end position="1286"/>
    </location>
</feature>
<feature type="compositionally biased region" description="Low complexity" evidence="9">
    <location>
        <begin position="3129"/>
        <end position="3144"/>
    </location>
</feature>
<feature type="compositionally biased region" description="Polar residues" evidence="9">
    <location>
        <begin position="1491"/>
        <end position="1500"/>
    </location>
</feature>
<dbReference type="EMBL" id="KE138815">
    <property type="protein sequence ID" value="EPT32297.1"/>
    <property type="molecule type" value="Genomic_DNA"/>
</dbReference>
<protein>
    <recommendedName>
        <fullName evidence="7">Telomerase reverse transcriptase</fullName>
        <ecNumber evidence="7">2.7.7.49</ecNumber>
    </recommendedName>
    <alternativeName>
        <fullName evidence="7">Telomerase catalytic subunit</fullName>
    </alternativeName>
</protein>
<feature type="domain" description="Telomerase ribonucleoprotein complex - RNA-binding" evidence="10">
    <location>
        <begin position="1566"/>
        <end position="1800"/>
    </location>
</feature>
<keyword evidence="12" id="KW-1185">Reference proteome</keyword>
<feature type="region of interest" description="Disordered" evidence="9">
    <location>
        <begin position="1367"/>
        <end position="1409"/>
    </location>
</feature>
<feature type="compositionally biased region" description="Basic and acidic residues" evidence="9">
    <location>
        <begin position="2571"/>
        <end position="2623"/>
    </location>
</feature>
<feature type="compositionally biased region" description="Low complexity" evidence="9">
    <location>
        <begin position="1471"/>
        <end position="1490"/>
    </location>
</feature>
<feature type="region of interest" description="Disordered" evidence="9">
    <location>
        <begin position="4229"/>
        <end position="4575"/>
    </location>
</feature>
<feature type="compositionally biased region" description="Pro residues" evidence="9">
    <location>
        <begin position="1523"/>
        <end position="1542"/>
    </location>
</feature>
<evidence type="ECO:0000256" key="9">
    <source>
        <dbReference type="SAM" id="MobiDB-lite"/>
    </source>
</evidence>
<dbReference type="Gene3D" id="1.10.132.70">
    <property type="match status" value="1"/>
</dbReference>
<feature type="compositionally biased region" description="Basic and acidic residues" evidence="9">
    <location>
        <begin position="225"/>
        <end position="244"/>
    </location>
</feature>
<dbReference type="KEGG" id="tgo:TGME49_209650"/>
<feature type="region of interest" description="Disordered" evidence="9">
    <location>
        <begin position="3742"/>
        <end position="3767"/>
    </location>
</feature>
<dbReference type="PANTHER" id="PTHR12066:SF0">
    <property type="entry name" value="TELOMERASE REVERSE TRANSCRIPTASE"/>
    <property type="match status" value="1"/>
</dbReference>
<comment type="catalytic activity">
    <reaction evidence="6 7">
        <text>DNA(n) + a 2'-deoxyribonucleoside 5'-triphosphate = DNA(n+1) + diphosphate</text>
        <dbReference type="Rhea" id="RHEA:22508"/>
        <dbReference type="Rhea" id="RHEA-COMP:17339"/>
        <dbReference type="Rhea" id="RHEA-COMP:17340"/>
        <dbReference type="ChEBI" id="CHEBI:33019"/>
        <dbReference type="ChEBI" id="CHEBI:61560"/>
        <dbReference type="ChEBI" id="CHEBI:173112"/>
        <dbReference type="EC" id="2.7.7.49"/>
    </reaction>
</comment>
<feature type="compositionally biased region" description="Basic and acidic residues" evidence="9">
    <location>
        <begin position="4348"/>
        <end position="4358"/>
    </location>
</feature>
<feature type="compositionally biased region" description="Basic and acidic residues" evidence="9">
    <location>
        <begin position="1226"/>
        <end position="1235"/>
    </location>
</feature>
<dbReference type="GO" id="GO:0070034">
    <property type="term" value="F:telomerase RNA binding"/>
    <property type="evidence" value="ECO:0007669"/>
    <property type="project" value="TreeGrafter"/>
</dbReference>
<keyword evidence="7" id="KW-0158">Chromosome</keyword>
<name>S8FBR2_TOXGM</name>
<feature type="compositionally biased region" description="Basic and acidic residues" evidence="9">
    <location>
        <begin position="4097"/>
        <end position="4123"/>
    </location>
</feature>
<feature type="compositionally biased region" description="Basic and acidic residues" evidence="9">
    <location>
        <begin position="1058"/>
        <end position="1073"/>
    </location>
</feature>
<feature type="compositionally biased region" description="Polar residues" evidence="9">
    <location>
        <begin position="4375"/>
        <end position="4386"/>
    </location>
</feature>
<dbReference type="Pfam" id="PF12009">
    <property type="entry name" value="Telomerase_RBD"/>
    <property type="match status" value="2"/>
</dbReference>
<evidence type="ECO:0000256" key="5">
    <source>
        <dbReference type="ARBA" id="ARBA00022918"/>
    </source>
</evidence>
<feature type="region of interest" description="Disordered" evidence="9">
    <location>
        <begin position="964"/>
        <end position="1119"/>
    </location>
</feature>
<feature type="compositionally biased region" description="Gly residues" evidence="9">
    <location>
        <begin position="1047"/>
        <end position="1057"/>
    </location>
</feature>
<feature type="compositionally biased region" description="Low complexity" evidence="9">
    <location>
        <begin position="3819"/>
        <end position="3851"/>
    </location>
</feature>
<feature type="region of interest" description="Disordered" evidence="9">
    <location>
        <begin position="2475"/>
        <end position="2630"/>
    </location>
</feature>
<evidence type="ECO:0000256" key="4">
    <source>
        <dbReference type="ARBA" id="ARBA00022842"/>
    </source>
</evidence>
<feature type="compositionally biased region" description="Basic and acidic residues" evidence="9">
    <location>
        <begin position="4229"/>
        <end position="4239"/>
    </location>
</feature>
<feature type="region of interest" description="Disordered" evidence="9">
    <location>
        <begin position="1463"/>
        <end position="1546"/>
    </location>
</feature>
<dbReference type="GO" id="GO:0042162">
    <property type="term" value="F:telomeric DNA binding"/>
    <property type="evidence" value="ECO:0007669"/>
    <property type="project" value="TreeGrafter"/>
</dbReference>
<keyword evidence="5 7" id="KW-0695">RNA-directed DNA polymerase</keyword>
<feature type="compositionally biased region" description="Basic and acidic residues" evidence="9">
    <location>
        <begin position="1378"/>
        <end position="1409"/>
    </location>
</feature>
<evidence type="ECO:0000256" key="6">
    <source>
        <dbReference type="ARBA" id="ARBA00048173"/>
    </source>
</evidence>
<reference evidence="11" key="1">
    <citation type="submission" date="2013-04" db="EMBL/GenBank/DDBJ databases">
        <authorList>
            <person name="Sibley D."/>
            <person name="Venepally P."/>
            <person name="Karamycheva S."/>
            <person name="Hadjithomas M."/>
            <person name="Khan A."/>
            <person name="Brunk B."/>
            <person name="Roos D."/>
            <person name="Caler E."/>
            <person name="Lorenzi H."/>
        </authorList>
    </citation>
    <scope>NUCLEOTIDE SEQUENCE [LARGE SCALE GENOMIC DNA]</scope>
    <source>
        <strain evidence="11">ME49</strain>
    </source>
</reference>
<keyword evidence="8" id="KW-0175">Coiled coil</keyword>
<dbReference type="GO" id="GO:0003720">
    <property type="term" value="F:telomerase activity"/>
    <property type="evidence" value="ECO:0007669"/>
    <property type="project" value="InterPro"/>
</dbReference>
<evidence type="ECO:0000313" key="11">
    <source>
        <dbReference type="EMBL" id="EPT32297.1"/>
    </source>
</evidence>
<dbReference type="GO" id="GO:0007004">
    <property type="term" value="P:telomere maintenance via telomerase"/>
    <property type="evidence" value="ECO:0007669"/>
    <property type="project" value="TreeGrafter"/>
</dbReference>
<evidence type="ECO:0000256" key="3">
    <source>
        <dbReference type="ARBA" id="ARBA00022723"/>
    </source>
</evidence>
<feature type="region of interest" description="Disordered" evidence="9">
    <location>
        <begin position="3124"/>
        <end position="3144"/>
    </location>
</feature>
<feature type="compositionally biased region" description="Basic and acidic residues" evidence="9">
    <location>
        <begin position="4265"/>
        <end position="4300"/>
    </location>
</feature>
<feature type="compositionally biased region" description="Basic and acidic residues" evidence="9">
    <location>
        <begin position="4077"/>
        <end position="4087"/>
    </location>
</feature>
<feature type="compositionally biased region" description="Acidic residues" evidence="9">
    <location>
        <begin position="4506"/>
        <end position="4518"/>
    </location>
</feature>
<evidence type="ECO:0000313" key="12">
    <source>
        <dbReference type="Proteomes" id="UP000001529"/>
    </source>
</evidence>
<feature type="compositionally biased region" description="Basic residues" evidence="9">
    <location>
        <begin position="4618"/>
        <end position="4629"/>
    </location>
</feature>